<evidence type="ECO:0000313" key="1">
    <source>
        <dbReference type="EMBL" id="MQM08031.1"/>
    </source>
</evidence>
<dbReference type="EMBL" id="NMUH01004015">
    <property type="protein sequence ID" value="MQM08031.1"/>
    <property type="molecule type" value="Genomic_DNA"/>
</dbReference>
<proteinExistence type="predicted"/>
<gene>
    <name evidence="1" type="ORF">Taro_040878</name>
</gene>
<evidence type="ECO:0000313" key="2">
    <source>
        <dbReference type="Proteomes" id="UP000652761"/>
    </source>
</evidence>
<name>A0A843WRR3_COLES</name>
<organism evidence="1 2">
    <name type="scientific">Colocasia esculenta</name>
    <name type="common">Wild taro</name>
    <name type="synonym">Arum esculentum</name>
    <dbReference type="NCBI Taxonomy" id="4460"/>
    <lineage>
        <taxon>Eukaryota</taxon>
        <taxon>Viridiplantae</taxon>
        <taxon>Streptophyta</taxon>
        <taxon>Embryophyta</taxon>
        <taxon>Tracheophyta</taxon>
        <taxon>Spermatophyta</taxon>
        <taxon>Magnoliopsida</taxon>
        <taxon>Liliopsida</taxon>
        <taxon>Araceae</taxon>
        <taxon>Aroideae</taxon>
        <taxon>Colocasieae</taxon>
        <taxon>Colocasia</taxon>
    </lineage>
</organism>
<dbReference type="AlphaFoldDB" id="A0A843WRR3"/>
<dbReference type="Proteomes" id="UP000652761">
    <property type="component" value="Unassembled WGS sequence"/>
</dbReference>
<accession>A0A843WRR3</accession>
<comment type="caution">
    <text evidence="1">The sequence shown here is derived from an EMBL/GenBank/DDBJ whole genome shotgun (WGS) entry which is preliminary data.</text>
</comment>
<reference evidence="1" key="1">
    <citation type="submission" date="2017-07" db="EMBL/GenBank/DDBJ databases">
        <title>Taro Niue Genome Assembly and Annotation.</title>
        <authorList>
            <person name="Atibalentja N."/>
            <person name="Keating K."/>
            <person name="Fields C.J."/>
        </authorList>
    </citation>
    <scope>NUCLEOTIDE SEQUENCE</scope>
    <source>
        <strain evidence="1">Niue_2</strain>
        <tissue evidence="1">Leaf</tissue>
    </source>
</reference>
<feature type="non-terminal residue" evidence="1">
    <location>
        <position position="1"/>
    </location>
</feature>
<keyword evidence="2" id="KW-1185">Reference proteome</keyword>
<protein>
    <submittedName>
        <fullName evidence="1">Uncharacterized protein</fullName>
    </submittedName>
</protein>
<sequence>MWFVWATRGCSIPAVGLPSDVATAVLIATSEEVSPRSASPSHCLALRWFRSHVGRVGVGPQLGRAVVVSSPSHCLALRWFRSHVGRVGVGPQLGRAVVVCGRACGETFLLTWLLGVSRGDTWLFLPDLVEVWDVGCLCRVVFGPTLVLGHGVTLFRCFVVLCSRDWLSLLSLVREPHPLLSSGGGMTFGVPGGGVQEVRESRRLLALLIVRSRTIAELGLHHQQCNFLSLYTSEYAP</sequence>